<feature type="domain" description="PET hydrolase/cutinase-like" evidence="5">
    <location>
        <begin position="29"/>
        <end position="292"/>
    </location>
</feature>
<dbReference type="InterPro" id="IPR029058">
    <property type="entry name" value="AB_hydrolase_fold"/>
</dbReference>
<dbReference type="Pfam" id="PF12740">
    <property type="entry name" value="PETase"/>
    <property type="match status" value="1"/>
</dbReference>
<dbReference type="SUPFAM" id="SSF53474">
    <property type="entry name" value="alpha/beta-Hydrolases"/>
    <property type="match status" value="1"/>
</dbReference>
<evidence type="ECO:0000259" key="5">
    <source>
        <dbReference type="Pfam" id="PF12740"/>
    </source>
</evidence>
<proteinExistence type="inferred from homology"/>
<evidence type="ECO:0000256" key="3">
    <source>
        <dbReference type="SAM" id="MobiDB-lite"/>
    </source>
</evidence>
<dbReference type="RefSeq" id="WP_193637923.1">
    <property type="nucleotide sequence ID" value="NZ_JADCSA010000006.1"/>
</dbReference>
<sequence length="293" mass="31371">MNRRSHFLGALAASLTLILSMVGFAPSASADSPYERGPDPTQSSIEARRGPFAVTSTSISDFSTPGFGSATVTYPTSTSQGTFGAVAISPGYTASESTIAWLGPRLASHGFVVITFNTQTRLDQPASRGDQLLAALDYLTQRSSTAIRSRIDPTRLAVIGHSMGGGGTLEAAKDRPSLKATVGLTPWNLDKTWPEIRTPSLIIGAENDSVASVSSHAIPFYQSIPSSTSKAYLELNNASHFAPNTEDTTIAWSTISWLKTYVDDDDRYRQFLCPGPRASTFGEISDYRNTCSN</sequence>
<comment type="similarity">
    <text evidence="1">Belongs to the AB hydrolase superfamily.</text>
</comment>
<dbReference type="EMBL" id="JADCSA010000006">
    <property type="protein sequence ID" value="MBE7324597.1"/>
    <property type="molecule type" value="Genomic_DNA"/>
</dbReference>
<organism evidence="6 7">
    <name type="scientific">Nocardioides malaquae</name>
    <dbReference type="NCBI Taxonomy" id="2773426"/>
    <lineage>
        <taxon>Bacteria</taxon>
        <taxon>Bacillati</taxon>
        <taxon>Actinomycetota</taxon>
        <taxon>Actinomycetes</taxon>
        <taxon>Propionibacteriales</taxon>
        <taxon>Nocardioidaceae</taxon>
        <taxon>Nocardioides</taxon>
    </lineage>
</organism>
<reference evidence="6 7" key="1">
    <citation type="submission" date="2020-10" db="EMBL/GenBank/DDBJ databases">
        <title>Nocardioides sp. isolated from sludge.</title>
        <authorList>
            <person name="Zhang X."/>
        </authorList>
    </citation>
    <scope>NUCLEOTIDE SEQUENCE [LARGE SCALE GENOMIC DNA]</scope>
    <source>
        <strain evidence="6 7">Y6</strain>
    </source>
</reference>
<accession>A0ABR9RSQ3</accession>
<gene>
    <name evidence="6" type="ORF">IEQ44_08025</name>
</gene>
<dbReference type="InterPro" id="IPR050261">
    <property type="entry name" value="FrsA_esterase"/>
</dbReference>
<protein>
    <submittedName>
        <fullName evidence="6">Dienelactone hydrolase family protein</fullName>
    </submittedName>
</protein>
<evidence type="ECO:0000313" key="6">
    <source>
        <dbReference type="EMBL" id="MBE7324597.1"/>
    </source>
</evidence>
<dbReference type="InterPro" id="IPR041127">
    <property type="entry name" value="PET_hydrolase/cutinase-like"/>
</dbReference>
<keyword evidence="7" id="KW-1185">Reference proteome</keyword>
<dbReference type="PANTHER" id="PTHR22946">
    <property type="entry name" value="DIENELACTONE HYDROLASE DOMAIN-CONTAINING PROTEIN-RELATED"/>
    <property type="match status" value="1"/>
</dbReference>
<name>A0ABR9RSQ3_9ACTN</name>
<evidence type="ECO:0000313" key="7">
    <source>
        <dbReference type="Proteomes" id="UP000756387"/>
    </source>
</evidence>
<feature type="signal peptide" evidence="4">
    <location>
        <begin position="1"/>
        <end position="30"/>
    </location>
</feature>
<feature type="chain" id="PRO_5045951441" evidence="4">
    <location>
        <begin position="31"/>
        <end position="293"/>
    </location>
</feature>
<evidence type="ECO:0000256" key="4">
    <source>
        <dbReference type="SAM" id="SignalP"/>
    </source>
</evidence>
<dbReference type="PANTHER" id="PTHR22946:SF9">
    <property type="entry name" value="POLYKETIDE TRANSFERASE AF380"/>
    <property type="match status" value="1"/>
</dbReference>
<keyword evidence="2 6" id="KW-0378">Hydrolase</keyword>
<dbReference type="Gene3D" id="3.40.50.1820">
    <property type="entry name" value="alpha/beta hydrolase"/>
    <property type="match status" value="1"/>
</dbReference>
<evidence type="ECO:0000256" key="1">
    <source>
        <dbReference type="ARBA" id="ARBA00008645"/>
    </source>
</evidence>
<dbReference type="GO" id="GO:0016787">
    <property type="term" value="F:hydrolase activity"/>
    <property type="evidence" value="ECO:0007669"/>
    <property type="project" value="UniProtKB-KW"/>
</dbReference>
<feature type="region of interest" description="Disordered" evidence="3">
    <location>
        <begin position="28"/>
        <end position="50"/>
    </location>
</feature>
<comment type="caution">
    <text evidence="6">The sequence shown here is derived from an EMBL/GenBank/DDBJ whole genome shotgun (WGS) entry which is preliminary data.</text>
</comment>
<keyword evidence="4" id="KW-0732">Signal</keyword>
<evidence type="ECO:0000256" key="2">
    <source>
        <dbReference type="ARBA" id="ARBA00022801"/>
    </source>
</evidence>
<dbReference type="Proteomes" id="UP000756387">
    <property type="component" value="Unassembled WGS sequence"/>
</dbReference>